<dbReference type="GO" id="GO:0035731">
    <property type="term" value="F:dinitrosyl-iron complex binding"/>
    <property type="evidence" value="ECO:0007669"/>
    <property type="project" value="UniProtKB-UniRule"/>
</dbReference>
<comment type="caution">
    <text evidence="14">The sequence shown here is derived from an EMBL/GenBank/DDBJ whole genome shotgun (WGS) entry which is preliminary data.</text>
</comment>
<dbReference type="PROSITE" id="PS51674">
    <property type="entry name" value="4FE4S_WBL"/>
    <property type="match status" value="1"/>
</dbReference>
<evidence type="ECO:0000256" key="3">
    <source>
        <dbReference type="ARBA" id="ARBA00022485"/>
    </source>
</evidence>
<comment type="similarity">
    <text evidence="2 11">Belongs to the WhiB family.</text>
</comment>
<keyword evidence="7 11" id="KW-0805">Transcription regulation</keyword>
<gene>
    <name evidence="11" type="primary">whiB</name>
    <name evidence="14" type="ORF">C5613_18895</name>
</gene>
<feature type="region of interest" description="Disordered" evidence="12">
    <location>
        <begin position="74"/>
        <end position="96"/>
    </location>
</feature>
<feature type="binding site" evidence="11">
    <location>
        <position position="20"/>
    </location>
    <ligand>
        <name>[4Fe-4S] cluster</name>
        <dbReference type="ChEBI" id="CHEBI:49883"/>
    </ligand>
</feature>
<dbReference type="InterPro" id="IPR003482">
    <property type="entry name" value="Whib"/>
</dbReference>
<name>A0A2S8J933_RHOOP</name>
<feature type="binding site" evidence="11">
    <location>
        <position position="50"/>
    </location>
    <ligand>
        <name>[4Fe-4S] cluster</name>
        <dbReference type="ChEBI" id="CHEBI:49883"/>
    </ligand>
</feature>
<reference evidence="15" key="1">
    <citation type="submission" date="2018-02" db="EMBL/GenBank/DDBJ databases">
        <title>Draft genome sequencing of Rhodococcus opacus KU647198.</title>
        <authorList>
            <person name="Zheng B.-X."/>
        </authorList>
    </citation>
    <scope>NUCLEOTIDE SEQUENCE [LARGE SCALE GENOMIC DNA]</scope>
    <source>
        <strain evidence="15">04-OD7</strain>
    </source>
</reference>
<evidence type="ECO:0000256" key="10">
    <source>
        <dbReference type="ARBA" id="ARBA00023163"/>
    </source>
</evidence>
<comment type="PTM">
    <text evidence="11">Upon Fe-S cluster removal intramolecular disulfide bonds are formed.</text>
</comment>
<proteinExistence type="inferred from homology"/>
<evidence type="ECO:0000256" key="5">
    <source>
        <dbReference type="ARBA" id="ARBA00023004"/>
    </source>
</evidence>
<evidence type="ECO:0000256" key="7">
    <source>
        <dbReference type="ARBA" id="ARBA00023015"/>
    </source>
</evidence>
<dbReference type="InterPro" id="IPR034768">
    <property type="entry name" value="4FE4S_WBL"/>
</dbReference>
<evidence type="ECO:0000256" key="4">
    <source>
        <dbReference type="ARBA" id="ARBA00022723"/>
    </source>
</evidence>
<dbReference type="GO" id="GO:0047134">
    <property type="term" value="F:protein-disulfide reductase [NAD(P)H] activity"/>
    <property type="evidence" value="ECO:0007669"/>
    <property type="project" value="TreeGrafter"/>
</dbReference>
<dbReference type="GO" id="GO:0045892">
    <property type="term" value="P:negative regulation of DNA-templated transcription"/>
    <property type="evidence" value="ECO:0007669"/>
    <property type="project" value="TreeGrafter"/>
</dbReference>
<comment type="PTM">
    <text evidence="11">The Fe-S cluster can be nitrosylated by nitric oxide (NO).</text>
</comment>
<accession>A0A2S8J933</accession>
<evidence type="ECO:0000256" key="8">
    <source>
        <dbReference type="ARBA" id="ARBA00023125"/>
    </source>
</evidence>
<evidence type="ECO:0000256" key="9">
    <source>
        <dbReference type="ARBA" id="ARBA00023157"/>
    </source>
</evidence>
<dbReference type="AlphaFoldDB" id="A0A2S8J933"/>
<sequence length="96" mass="11306">MAVPRPNRRTHWGWQLQAECRDVDPGLFFPRGDEGRGDRIRRERQAKSLCLHCPVCLQCRQHALTTRERYGIWGGTTESDRRTQSRTTAWSPEQRK</sequence>
<dbReference type="GO" id="GO:0051539">
    <property type="term" value="F:4 iron, 4 sulfur cluster binding"/>
    <property type="evidence" value="ECO:0007669"/>
    <property type="project" value="UniProtKB-UniRule"/>
</dbReference>
<dbReference type="Proteomes" id="UP000239290">
    <property type="component" value="Unassembled WGS sequence"/>
</dbReference>
<keyword evidence="10 11" id="KW-0804">Transcription</keyword>
<dbReference type="GO" id="GO:0003677">
    <property type="term" value="F:DNA binding"/>
    <property type="evidence" value="ECO:0007669"/>
    <property type="project" value="UniProtKB-UniRule"/>
</dbReference>
<keyword evidence="9 11" id="KW-1015">Disulfide bond</keyword>
<comment type="cofactor">
    <cofactor evidence="11">
        <name>[4Fe-4S] cluster</name>
        <dbReference type="ChEBI" id="CHEBI:49883"/>
    </cofactor>
    <text evidence="11">Binds 1 [4Fe-4S] cluster per subunit. Following nitrosylation of the [4Fe-4S] cluster binds 1 [4Fe-8(NO)] cluster per subunit.</text>
</comment>
<dbReference type="GO" id="GO:0045454">
    <property type="term" value="P:cell redox homeostasis"/>
    <property type="evidence" value="ECO:0007669"/>
    <property type="project" value="TreeGrafter"/>
</dbReference>
<feature type="binding site" evidence="11">
    <location>
        <position position="59"/>
    </location>
    <ligand>
        <name>[4Fe-4S] cluster</name>
        <dbReference type="ChEBI" id="CHEBI:49883"/>
    </ligand>
</feature>
<keyword evidence="6 11" id="KW-0411">Iron-sulfur</keyword>
<evidence type="ECO:0000256" key="1">
    <source>
        <dbReference type="ARBA" id="ARBA00004496"/>
    </source>
</evidence>
<keyword evidence="5 11" id="KW-0408">Iron</keyword>
<dbReference type="PANTHER" id="PTHR38839">
    <property type="entry name" value="TRANSCRIPTIONAL REGULATOR WHID-RELATED"/>
    <property type="match status" value="1"/>
</dbReference>
<dbReference type="Pfam" id="PF02467">
    <property type="entry name" value="Whib"/>
    <property type="match status" value="1"/>
</dbReference>
<dbReference type="GO" id="GO:0005737">
    <property type="term" value="C:cytoplasm"/>
    <property type="evidence" value="ECO:0007669"/>
    <property type="project" value="UniProtKB-SubCell"/>
</dbReference>
<protein>
    <recommendedName>
        <fullName evidence="11">Transcriptional regulator WhiB</fullName>
    </recommendedName>
</protein>
<comment type="subcellular location">
    <subcellularLocation>
        <location evidence="1 11">Cytoplasm</location>
    </subcellularLocation>
</comment>
<evidence type="ECO:0000259" key="13">
    <source>
        <dbReference type="PROSITE" id="PS51674"/>
    </source>
</evidence>
<keyword evidence="4 11" id="KW-0479">Metal-binding</keyword>
<keyword evidence="11" id="KW-0963">Cytoplasm</keyword>
<feature type="domain" description="4Fe-4S Wbl-type" evidence="13">
    <location>
        <begin position="19"/>
        <end position="83"/>
    </location>
</feature>
<keyword evidence="3 11" id="KW-0004">4Fe-4S</keyword>
<comment type="function">
    <text evidence="11">Acts as a transcriptional regulator. Probably redox-responsive. The apo- but not holo-form probably binds DNA.</text>
</comment>
<organism evidence="14 15">
    <name type="scientific">Rhodococcus opacus</name>
    <name type="common">Nocardia opaca</name>
    <dbReference type="NCBI Taxonomy" id="37919"/>
    <lineage>
        <taxon>Bacteria</taxon>
        <taxon>Bacillati</taxon>
        <taxon>Actinomycetota</taxon>
        <taxon>Actinomycetes</taxon>
        <taxon>Mycobacteriales</taxon>
        <taxon>Nocardiaceae</taxon>
        <taxon>Rhodococcus</taxon>
    </lineage>
</organism>
<evidence type="ECO:0000256" key="6">
    <source>
        <dbReference type="ARBA" id="ARBA00023014"/>
    </source>
</evidence>
<evidence type="ECO:0000313" key="14">
    <source>
        <dbReference type="EMBL" id="PQP23463.1"/>
    </source>
</evidence>
<feature type="binding site" evidence="11">
    <location>
        <position position="53"/>
    </location>
    <ligand>
        <name>[4Fe-4S] cluster</name>
        <dbReference type="ChEBI" id="CHEBI:49883"/>
    </ligand>
</feature>
<evidence type="ECO:0000313" key="15">
    <source>
        <dbReference type="Proteomes" id="UP000239290"/>
    </source>
</evidence>
<evidence type="ECO:0000256" key="2">
    <source>
        <dbReference type="ARBA" id="ARBA00006597"/>
    </source>
</evidence>
<dbReference type="GO" id="GO:0046872">
    <property type="term" value="F:metal ion binding"/>
    <property type="evidence" value="ECO:0007669"/>
    <property type="project" value="UniProtKB-KW"/>
</dbReference>
<keyword evidence="8 11" id="KW-0238">DNA-binding</keyword>
<dbReference type="EMBL" id="PUIO01000021">
    <property type="protein sequence ID" value="PQP23463.1"/>
    <property type="molecule type" value="Genomic_DNA"/>
</dbReference>
<dbReference type="HAMAP" id="MF_01479">
    <property type="entry name" value="WhiB"/>
    <property type="match status" value="1"/>
</dbReference>
<feature type="compositionally biased region" description="Polar residues" evidence="12">
    <location>
        <begin position="85"/>
        <end position="96"/>
    </location>
</feature>
<evidence type="ECO:0000256" key="12">
    <source>
        <dbReference type="SAM" id="MobiDB-lite"/>
    </source>
</evidence>
<evidence type="ECO:0000256" key="11">
    <source>
        <dbReference type="HAMAP-Rule" id="MF_01479"/>
    </source>
</evidence>